<dbReference type="Gene3D" id="3.10.20.310">
    <property type="entry name" value="membrane protein fhac"/>
    <property type="match status" value="1"/>
</dbReference>
<protein>
    <submittedName>
        <fullName evidence="7">FtsQ-type POTRA domain-containing protein</fullName>
    </submittedName>
</protein>
<gene>
    <name evidence="7" type="ORF">FZC34_02495</name>
</gene>
<evidence type="ECO:0000256" key="5">
    <source>
        <dbReference type="ARBA" id="ARBA00023306"/>
    </source>
</evidence>
<reference evidence="7 8" key="1">
    <citation type="submission" date="2019-08" db="EMBL/GenBank/DDBJ databases">
        <title>Highly reduced genomes of protist endosymbionts show evolutionary convergence.</title>
        <authorList>
            <person name="George E."/>
            <person name="Husnik F."/>
            <person name="Tashyreva D."/>
            <person name="Prokopchuk G."/>
            <person name="Horak A."/>
            <person name="Kwong W.K."/>
            <person name="Lukes J."/>
            <person name="Keeling P.J."/>
        </authorList>
    </citation>
    <scope>NUCLEOTIDE SEQUENCE [LARGE SCALE GENOMIC DNA]</scope>
    <source>
        <strain evidence="7">1604LC</strain>
    </source>
</reference>
<dbReference type="RefSeq" id="WP_148971882.1">
    <property type="nucleotide sequence ID" value="NZ_CP043316.1"/>
</dbReference>
<keyword evidence="1" id="KW-1003">Cell membrane</keyword>
<evidence type="ECO:0000256" key="1">
    <source>
        <dbReference type="ARBA" id="ARBA00022475"/>
    </source>
</evidence>
<sequence>MKSKFRIIITITILIFTFLFYAKQLKMHKINTITVFGNIVTNYDDIKKSVNSTNMYNFDINKTKKNILKLHWVRDCIIRKIWPNEIVVFLEEEIPIFEYSYNYYININGKKLPKSHIPKQNYPISRIKFRGTFVEHEMRDVLNKLLKYPEFADYITEIERMRELRFDIIINNNVKIKCMDNNMEQCIVRYLTLPANAPWSSVIDFRHPQRTMFYDKNHTL</sequence>
<organism evidence="7 8">
    <name type="scientific">Candidatus Cytomitobacter primus</name>
    <dbReference type="NCBI Taxonomy" id="2066024"/>
    <lineage>
        <taxon>Bacteria</taxon>
        <taxon>Pseudomonadati</taxon>
        <taxon>Pseudomonadota</taxon>
        <taxon>Alphaproteobacteria</taxon>
        <taxon>Holosporales</taxon>
        <taxon>Holosporaceae</taxon>
        <taxon>Candidatus Cytomitobacter</taxon>
    </lineage>
</organism>
<evidence type="ECO:0000256" key="2">
    <source>
        <dbReference type="ARBA" id="ARBA00022618"/>
    </source>
</evidence>
<keyword evidence="4" id="KW-0472">Membrane</keyword>
<evidence type="ECO:0000256" key="4">
    <source>
        <dbReference type="ARBA" id="ARBA00022989"/>
    </source>
</evidence>
<keyword evidence="5" id="KW-0131">Cell cycle</keyword>
<evidence type="ECO:0000313" key="7">
    <source>
        <dbReference type="EMBL" id="QEK38761.1"/>
    </source>
</evidence>
<evidence type="ECO:0000259" key="6">
    <source>
        <dbReference type="Pfam" id="PF08478"/>
    </source>
</evidence>
<dbReference type="InterPro" id="IPR013685">
    <property type="entry name" value="POTRA_FtsQ_type"/>
</dbReference>
<dbReference type="OrthoDB" id="9783091at2"/>
<dbReference type="Proteomes" id="UP000325004">
    <property type="component" value="Chromosome"/>
</dbReference>
<proteinExistence type="predicted"/>
<keyword evidence="4" id="KW-1133">Transmembrane helix</keyword>
<dbReference type="Pfam" id="PF08478">
    <property type="entry name" value="POTRA_1"/>
    <property type="match status" value="1"/>
</dbReference>
<evidence type="ECO:0000313" key="8">
    <source>
        <dbReference type="Proteomes" id="UP000325004"/>
    </source>
</evidence>
<evidence type="ECO:0000256" key="3">
    <source>
        <dbReference type="ARBA" id="ARBA00022692"/>
    </source>
</evidence>
<name>A0A5C0UGG5_9PROT</name>
<dbReference type="AlphaFoldDB" id="A0A5C0UGG5"/>
<dbReference type="EMBL" id="CP043316">
    <property type="protein sequence ID" value="QEK38761.1"/>
    <property type="molecule type" value="Genomic_DNA"/>
</dbReference>
<keyword evidence="2" id="KW-0132">Cell division</keyword>
<feature type="domain" description="POTRA" evidence="6">
    <location>
        <begin position="29"/>
        <end position="92"/>
    </location>
</feature>
<keyword evidence="8" id="KW-1185">Reference proteome</keyword>
<dbReference type="KEGG" id="cpri:FZC34_02495"/>
<keyword evidence="3" id="KW-0812">Transmembrane</keyword>
<accession>A0A5C0UGG5</accession>